<keyword evidence="4" id="KW-0648">Protein biosynthesis</keyword>
<feature type="domain" description="Elongation factor G-binding protein N-terminal" evidence="2">
    <location>
        <begin position="4"/>
        <end position="86"/>
    </location>
</feature>
<keyword evidence="1" id="KW-0175">Coiled coil</keyword>
<gene>
    <name evidence="4" type="ORF">F9U64_14835</name>
</gene>
<feature type="domain" description="Elongation factor G-binding protein C-terminal treble-clef zinc-finger" evidence="3">
    <location>
        <begin position="100"/>
        <end position="199"/>
    </location>
</feature>
<sequence>MEAFIHADHYHFIQEQGRSIVQAKVQSTDKGVVQAVREMALEKIANKLSDLNDEQKQLLIDMKLIEDKEGLESFLGKLKPYVIPFPAVSEKTVEKAFPKVKKLKQPDLEDYDLQETVYLRWEDLGTNRTYMLIPKQGKLVGVSGFLETSVHKGICTICGGLSEVSLFTVEKKGRIRGTYSKKGNYICKDESACNHNIKDIDKLHAFLDNLQ</sequence>
<comment type="caution">
    <text evidence="4">The sequence shown here is derived from an EMBL/GenBank/DDBJ whole genome shotgun (WGS) entry which is preliminary data.</text>
</comment>
<dbReference type="Gene3D" id="1.20.1280.250">
    <property type="match status" value="1"/>
</dbReference>
<evidence type="ECO:0000256" key="1">
    <source>
        <dbReference type="SAM" id="Coils"/>
    </source>
</evidence>
<dbReference type="InterPro" id="IPR010841">
    <property type="entry name" value="EF-G-binding_N"/>
</dbReference>
<dbReference type="CDD" id="cd16342">
    <property type="entry name" value="FusC_FusB"/>
    <property type="match status" value="1"/>
</dbReference>
<dbReference type="GO" id="GO:0003746">
    <property type="term" value="F:translation elongation factor activity"/>
    <property type="evidence" value="ECO:0007669"/>
    <property type="project" value="UniProtKB-KW"/>
</dbReference>
<reference evidence="4 5" key="1">
    <citation type="submission" date="2019-10" db="EMBL/GenBank/DDBJ databases">
        <title>Gracilibacillus sp. nov. isolated from rice seeds.</title>
        <authorList>
            <person name="He S."/>
        </authorList>
    </citation>
    <scope>NUCLEOTIDE SEQUENCE [LARGE SCALE GENOMIC DNA]</scope>
    <source>
        <strain evidence="4 5">TD8</strain>
    </source>
</reference>
<dbReference type="Pfam" id="PF16571">
    <property type="entry name" value="FBP_C"/>
    <property type="match status" value="1"/>
</dbReference>
<dbReference type="EMBL" id="WEID01000073">
    <property type="protein sequence ID" value="KAB8129913.1"/>
    <property type="molecule type" value="Genomic_DNA"/>
</dbReference>
<evidence type="ECO:0000259" key="2">
    <source>
        <dbReference type="Pfam" id="PF07299"/>
    </source>
</evidence>
<dbReference type="Proteomes" id="UP000480246">
    <property type="component" value="Unassembled WGS sequence"/>
</dbReference>
<name>A0A7C8KRC6_9BACI</name>
<dbReference type="Pfam" id="PF07299">
    <property type="entry name" value="EF-G-binding_N"/>
    <property type="match status" value="1"/>
</dbReference>
<evidence type="ECO:0000313" key="4">
    <source>
        <dbReference type="EMBL" id="KAB8129913.1"/>
    </source>
</evidence>
<organism evidence="4 5">
    <name type="scientific">Gracilibacillus oryzae</name>
    <dbReference type="NCBI Taxonomy" id="1672701"/>
    <lineage>
        <taxon>Bacteria</taxon>
        <taxon>Bacillati</taxon>
        <taxon>Bacillota</taxon>
        <taxon>Bacilli</taxon>
        <taxon>Bacillales</taxon>
        <taxon>Bacillaceae</taxon>
        <taxon>Gracilibacillus</taxon>
    </lineage>
</organism>
<dbReference type="InterPro" id="IPR038344">
    <property type="entry name" value="EF-G_N_sf"/>
</dbReference>
<protein>
    <submittedName>
        <fullName evidence="4">Elongation factor G-binding protein</fullName>
    </submittedName>
</protein>
<accession>A0A7C8KRC6</accession>
<keyword evidence="5" id="KW-1185">Reference proteome</keyword>
<dbReference type="InterPro" id="IPR032330">
    <property type="entry name" value="EF-G-binding_C"/>
</dbReference>
<feature type="coiled-coil region" evidence="1">
    <location>
        <begin position="41"/>
        <end position="68"/>
    </location>
</feature>
<dbReference type="AlphaFoldDB" id="A0A7C8KRC6"/>
<evidence type="ECO:0000259" key="3">
    <source>
        <dbReference type="Pfam" id="PF16571"/>
    </source>
</evidence>
<keyword evidence="4" id="KW-0251">Elongation factor</keyword>
<dbReference type="OrthoDB" id="1891078at2"/>
<proteinExistence type="predicted"/>
<evidence type="ECO:0000313" key="5">
    <source>
        <dbReference type="Proteomes" id="UP000480246"/>
    </source>
</evidence>
<dbReference type="RefSeq" id="WP_153405194.1">
    <property type="nucleotide sequence ID" value="NZ_ML762435.1"/>
</dbReference>